<protein>
    <submittedName>
        <fullName evidence="2">Uncharacterized protein</fullName>
    </submittedName>
</protein>
<reference evidence="2 3" key="1">
    <citation type="journal article" date="2018" name="Mol. Biol. Evol.">
        <title>Analysis of the draft genome of the red seaweed Gracilariopsis chorda provides insights into genome size evolution in Rhodophyta.</title>
        <authorList>
            <person name="Lee J."/>
            <person name="Yang E.C."/>
            <person name="Graf L."/>
            <person name="Yang J.H."/>
            <person name="Qiu H."/>
            <person name="Zel Zion U."/>
            <person name="Chan C.X."/>
            <person name="Stephens T.G."/>
            <person name="Weber A.P.M."/>
            <person name="Boo G.H."/>
            <person name="Boo S.M."/>
            <person name="Kim K.M."/>
            <person name="Shin Y."/>
            <person name="Jung M."/>
            <person name="Lee S.J."/>
            <person name="Yim H.S."/>
            <person name="Lee J.H."/>
            <person name="Bhattacharya D."/>
            <person name="Yoon H.S."/>
        </authorList>
    </citation>
    <scope>NUCLEOTIDE SEQUENCE [LARGE SCALE GENOMIC DNA]</scope>
    <source>
        <strain evidence="2 3">SKKU-2015</strain>
        <tissue evidence="2">Whole body</tissue>
    </source>
</reference>
<feature type="region of interest" description="Disordered" evidence="1">
    <location>
        <begin position="1"/>
        <end position="78"/>
    </location>
</feature>
<organism evidence="2 3">
    <name type="scientific">Gracilariopsis chorda</name>
    <dbReference type="NCBI Taxonomy" id="448386"/>
    <lineage>
        <taxon>Eukaryota</taxon>
        <taxon>Rhodophyta</taxon>
        <taxon>Florideophyceae</taxon>
        <taxon>Rhodymeniophycidae</taxon>
        <taxon>Gracilariales</taxon>
        <taxon>Gracilariaceae</taxon>
        <taxon>Gracilariopsis</taxon>
    </lineage>
</organism>
<comment type="caution">
    <text evidence="2">The sequence shown here is derived from an EMBL/GenBank/DDBJ whole genome shotgun (WGS) entry which is preliminary data.</text>
</comment>
<dbReference type="EMBL" id="NBIV01000289">
    <property type="protein sequence ID" value="PXF40506.1"/>
    <property type="molecule type" value="Genomic_DNA"/>
</dbReference>
<keyword evidence="3" id="KW-1185">Reference proteome</keyword>
<accession>A0A2V3IEJ0</accession>
<evidence type="ECO:0000313" key="2">
    <source>
        <dbReference type="EMBL" id="PXF40506.1"/>
    </source>
</evidence>
<feature type="compositionally biased region" description="Polar residues" evidence="1">
    <location>
        <begin position="8"/>
        <end position="19"/>
    </location>
</feature>
<name>A0A2V3IEJ0_9FLOR</name>
<gene>
    <name evidence="2" type="ORF">BWQ96_09787</name>
</gene>
<feature type="compositionally biased region" description="Basic and acidic residues" evidence="1">
    <location>
        <begin position="49"/>
        <end position="72"/>
    </location>
</feature>
<feature type="compositionally biased region" description="Basic and acidic residues" evidence="1">
    <location>
        <begin position="20"/>
        <end position="29"/>
    </location>
</feature>
<sequence>MRGLFSGHRQSTPLGPPSSSRREAAREETLQAVRKRQLEKQRQFVMQMRRAEEQRNQARSDNDAEKTMEAETQRAQMSKAVDMLSQQIMVIERIMEECGLALDLEDEARAEREMLEQSREACEEGAAEADVALQEQSEQTAYINKLSASFMAPSDVLDEDEAMRDLDECAKQTGRA</sequence>
<evidence type="ECO:0000313" key="3">
    <source>
        <dbReference type="Proteomes" id="UP000247409"/>
    </source>
</evidence>
<dbReference type="Proteomes" id="UP000247409">
    <property type="component" value="Unassembled WGS sequence"/>
</dbReference>
<proteinExistence type="predicted"/>
<evidence type="ECO:0000256" key="1">
    <source>
        <dbReference type="SAM" id="MobiDB-lite"/>
    </source>
</evidence>
<dbReference type="AlphaFoldDB" id="A0A2V3IEJ0"/>